<keyword evidence="1" id="KW-1133">Transmembrane helix</keyword>
<gene>
    <name evidence="2" type="ORF">KP77_06950</name>
</gene>
<comment type="caution">
    <text evidence="2">The sequence shown here is derived from an EMBL/GenBank/DDBJ whole genome shotgun (WGS) entry which is preliminary data.</text>
</comment>
<keyword evidence="1" id="KW-0812">Transmembrane</keyword>
<keyword evidence="3" id="KW-1185">Reference proteome</keyword>
<reference evidence="2 3" key="1">
    <citation type="submission" date="2015-01" db="EMBL/GenBank/DDBJ databases">
        <title>Genome sequence of Jeotgalibacillus alimentarius.</title>
        <authorList>
            <person name="Goh K.M."/>
            <person name="Chan K.-G."/>
            <person name="Yaakop A.S."/>
            <person name="Ee R."/>
            <person name="Gan H.M."/>
            <person name="Chan C.S."/>
        </authorList>
    </citation>
    <scope>NUCLEOTIDE SEQUENCE [LARGE SCALE GENOMIC DNA]</scope>
    <source>
        <strain evidence="2 3">YKJ-13</strain>
    </source>
</reference>
<accession>A0A0C2VTG8</accession>
<evidence type="ECO:0000313" key="2">
    <source>
        <dbReference type="EMBL" id="KIL52222.1"/>
    </source>
</evidence>
<dbReference type="STRING" id="135826.KP77_06950"/>
<dbReference type="PATRIC" id="fig|135826.4.peg.691"/>
<feature type="transmembrane region" description="Helical" evidence="1">
    <location>
        <begin position="128"/>
        <end position="151"/>
    </location>
</feature>
<dbReference type="Proteomes" id="UP000031950">
    <property type="component" value="Unassembled WGS sequence"/>
</dbReference>
<protein>
    <submittedName>
        <fullName evidence="2">Membrane protein</fullName>
    </submittedName>
</protein>
<feature type="transmembrane region" description="Helical" evidence="1">
    <location>
        <begin position="171"/>
        <end position="193"/>
    </location>
</feature>
<dbReference type="OrthoDB" id="2739093at2"/>
<proteinExistence type="predicted"/>
<dbReference type="EMBL" id="JXRQ01000014">
    <property type="protein sequence ID" value="KIL52222.1"/>
    <property type="molecule type" value="Genomic_DNA"/>
</dbReference>
<evidence type="ECO:0000256" key="1">
    <source>
        <dbReference type="SAM" id="Phobius"/>
    </source>
</evidence>
<sequence>MRKIAFLDLVFYVGIPYLLWNYGRDPLGDYYAMLLSTVPGFVYTIYRFIEQRQLNMMGFFIISSLIISTAVNILSSNAENMLWNQVYLGYAFAAVYLLSIIFKKPLALTFAIDFAFLQGYPRENSKALYSTQGIFMWFQLLTCLFFFRGIFQNTLKAWLISNYGVNGYDQMLIYLTISGWMFNGLIFAGFIFISSKINHFLEENDFQFPISHSEG</sequence>
<feature type="transmembrane region" description="Helical" evidence="1">
    <location>
        <begin position="56"/>
        <end position="75"/>
    </location>
</feature>
<name>A0A0C2VTG8_9BACL</name>
<keyword evidence="1" id="KW-0472">Membrane</keyword>
<organism evidence="2 3">
    <name type="scientific">Jeotgalibacillus alimentarius</name>
    <dbReference type="NCBI Taxonomy" id="135826"/>
    <lineage>
        <taxon>Bacteria</taxon>
        <taxon>Bacillati</taxon>
        <taxon>Bacillota</taxon>
        <taxon>Bacilli</taxon>
        <taxon>Bacillales</taxon>
        <taxon>Caryophanaceae</taxon>
        <taxon>Jeotgalibacillus</taxon>
    </lineage>
</organism>
<dbReference type="AlphaFoldDB" id="A0A0C2VTG8"/>
<feature type="transmembrane region" description="Helical" evidence="1">
    <location>
        <begin position="87"/>
        <end position="116"/>
    </location>
</feature>
<evidence type="ECO:0000313" key="3">
    <source>
        <dbReference type="Proteomes" id="UP000031950"/>
    </source>
</evidence>
<feature type="transmembrane region" description="Helical" evidence="1">
    <location>
        <begin position="30"/>
        <end position="49"/>
    </location>
</feature>
<dbReference type="NCBIfam" id="NF041646">
    <property type="entry name" value="VC0807_fam"/>
    <property type="match status" value="1"/>
</dbReference>
<dbReference type="RefSeq" id="WP_041121372.1">
    <property type="nucleotide sequence ID" value="NZ_JXRQ01000014.1"/>
</dbReference>
<feature type="transmembrane region" description="Helical" evidence="1">
    <location>
        <begin position="5"/>
        <end position="24"/>
    </location>
</feature>